<dbReference type="InterPro" id="IPR050624">
    <property type="entry name" value="HTH-type_Tx_Regulator"/>
</dbReference>
<feature type="DNA-binding region" description="H-T-H motif" evidence="2">
    <location>
        <begin position="31"/>
        <end position="50"/>
    </location>
</feature>
<dbReference type="Gene3D" id="1.10.357.10">
    <property type="entry name" value="Tetracycline Repressor, domain 2"/>
    <property type="match status" value="1"/>
</dbReference>
<organism evidence="4 5">
    <name type="scientific">Periweissella cryptocerci</name>
    <dbReference type="NCBI Taxonomy" id="2506420"/>
    <lineage>
        <taxon>Bacteria</taxon>
        <taxon>Bacillati</taxon>
        <taxon>Bacillota</taxon>
        <taxon>Bacilli</taxon>
        <taxon>Lactobacillales</taxon>
        <taxon>Lactobacillaceae</taxon>
        <taxon>Periweissella</taxon>
    </lineage>
</organism>
<evidence type="ECO:0000256" key="2">
    <source>
        <dbReference type="PROSITE-ProRule" id="PRU00335"/>
    </source>
</evidence>
<evidence type="ECO:0000256" key="1">
    <source>
        <dbReference type="ARBA" id="ARBA00023125"/>
    </source>
</evidence>
<dbReference type="Proteomes" id="UP000292886">
    <property type="component" value="Chromosome"/>
</dbReference>
<dbReference type="SUPFAM" id="SSF46689">
    <property type="entry name" value="Homeodomain-like"/>
    <property type="match status" value="1"/>
</dbReference>
<protein>
    <submittedName>
        <fullName evidence="4">TetR/AcrR family transcriptional regulator</fullName>
    </submittedName>
</protein>
<name>A0A4P6YRC1_9LACO</name>
<keyword evidence="5" id="KW-1185">Reference proteome</keyword>
<dbReference type="RefSeq" id="WP_133362222.1">
    <property type="nucleotide sequence ID" value="NZ_CP037940.1"/>
</dbReference>
<dbReference type="InterPro" id="IPR001647">
    <property type="entry name" value="HTH_TetR"/>
</dbReference>
<dbReference type="PANTHER" id="PTHR43479">
    <property type="entry name" value="ACREF/ENVCD OPERON REPRESSOR-RELATED"/>
    <property type="match status" value="1"/>
</dbReference>
<feature type="domain" description="HTH tetR-type" evidence="3">
    <location>
        <begin position="8"/>
        <end position="68"/>
    </location>
</feature>
<keyword evidence="1 2" id="KW-0238">DNA-binding</keyword>
<dbReference type="InterPro" id="IPR009057">
    <property type="entry name" value="Homeodomain-like_sf"/>
</dbReference>
<evidence type="ECO:0000313" key="4">
    <source>
        <dbReference type="EMBL" id="QBO35142.1"/>
    </source>
</evidence>
<proteinExistence type="predicted"/>
<evidence type="ECO:0000313" key="5">
    <source>
        <dbReference type="Proteomes" id="UP000292886"/>
    </source>
</evidence>
<dbReference type="GO" id="GO:0003677">
    <property type="term" value="F:DNA binding"/>
    <property type="evidence" value="ECO:0007669"/>
    <property type="project" value="UniProtKB-UniRule"/>
</dbReference>
<gene>
    <name evidence="4" type="ORF">EQG49_01070</name>
</gene>
<evidence type="ECO:0000259" key="3">
    <source>
        <dbReference type="PROSITE" id="PS50977"/>
    </source>
</evidence>
<dbReference type="AlphaFoldDB" id="A0A4P6YRC1"/>
<reference evidence="5" key="1">
    <citation type="submission" date="2019-03" db="EMBL/GenBank/DDBJ databases">
        <title>Weissella sp. 26KH-42 Genome sequencing.</title>
        <authorList>
            <person name="Heo J."/>
            <person name="Kim S.-J."/>
            <person name="Kim J.-S."/>
            <person name="Hong S.-B."/>
            <person name="Kwon S.-W."/>
        </authorList>
    </citation>
    <scope>NUCLEOTIDE SEQUENCE [LARGE SCALE GENOMIC DNA]</scope>
    <source>
        <strain evidence="5">26KH-42</strain>
    </source>
</reference>
<dbReference type="OrthoDB" id="9810250at2"/>
<accession>A0A4P6YRC1</accession>
<dbReference type="EMBL" id="CP037940">
    <property type="protein sequence ID" value="QBO35142.1"/>
    <property type="molecule type" value="Genomic_DNA"/>
</dbReference>
<dbReference type="PROSITE" id="PS50977">
    <property type="entry name" value="HTH_TETR_2"/>
    <property type="match status" value="1"/>
</dbReference>
<sequence>MKQTAINKRTEEKIRQAFLHLLNEHYFTQITINMLVKEAGVSRGTFYVHYEDIYALRKQTQAVILQQLGTKTRDGLIAMVDDYQHGNHDIPSLAVHLEPGLVNAFNLRKSIHGLATNAGYADFRKSLHDKFHTMLFRRNLFHADIVESMSAVPDDYVEELIVTSMLSMIAYWLNKDNPETPAEFAVILLQTLVIAPIHL</sequence>
<dbReference type="PANTHER" id="PTHR43479:SF11">
    <property type="entry name" value="ACREF_ENVCD OPERON REPRESSOR-RELATED"/>
    <property type="match status" value="1"/>
</dbReference>
<dbReference type="KEGG" id="wei:EQG49_01070"/>